<keyword evidence="2 3" id="KW-0539">Nucleus</keyword>
<feature type="DNA-binding region" description="Homeobox" evidence="2">
    <location>
        <begin position="94"/>
        <end position="158"/>
    </location>
</feature>
<dbReference type="PANTHER" id="PTHR46777:SF6">
    <property type="entry name" value="HOMEOBOX DOMAIN-CONTAINING PROTEIN"/>
    <property type="match status" value="1"/>
</dbReference>
<dbReference type="Gene3D" id="1.10.10.60">
    <property type="entry name" value="Homeodomain-like"/>
    <property type="match status" value="1"/>
</dbReference>
<keyword evidence="2 3" id="KW-0238">DNA-binding</keyword>
<comment type="caution">
    <text evidence="6">The sequence shown here is derived from an EMBL/GenBank/DDBJ whole genome shotgun (WGS) entry which is preliminary data.</text>
</comment>
<dbReference type="InterPro" id="IPR044559">
    <property type="entry name" value="WOX13-like"/>
</dbReference>
<gene>
    <name evidence="6" type="ORF">HID58_030144</name>
</gene>
<evidence type="ECO:0000256" key="2">
    <source>
        <dbReference type="PROSITE-ProRule" id="PRU00108"/>
    </source>
</evidence>
<keyword evidence="7" id="KW-1185">Reference proteome</keyword>
<dbReference type="EMBL" id="JAGKQM010000008">
    <property type="protein sequence ID" value="KAH0915698.1"/>
    <property type="molecule type" value="Genomic_DNA"/>
</dbReference>
<dbReference type="Pfam" id="PF00046">
    <property type="entry name" value="Homeodomain"/>
    <property type="match status" value="1"/>
</dbReference>
<evidence type="ECO:0000256" key="1">
    <source>
        <dbReference type="ARBA" id="ARBA00004123"/>
    </source>
</evidence>
<evidence type="ECO:0000313" key="7">
    <source>
        <dbReference type="Proteomes" id="UP000824890"/>
    </source>
</evidence>
<evidence type="ECO:0000313" key="6">
    <source>
        <dbReference type="EMBL" id="KAH0915698.1"/>
    </source>
</evidence>
<evidence type="ECO:0000256" key="3">
    <source>
        <dbReference type="RuleBase" id="RU000682"/>
    </source>
</evidence>
<sequence>MMELDKQQQPNPMKVMTDEQLETLRKQIAIYATICERLVEMHKTLTSQQDLAAGSLPYSWRSYRNSLFICLFGANTGGRMGGLYTDTSICQKMTARQRWTPTPMQLQILERLFDQDTGTPSKQKIKDLTEELSQHGQIAEQNICNWFQNRRARSKRKQHCGVGSSNNKNGEGEVETETETLNEKRKRPESLFVVPDGNNNSIIGTTTTTSPRAEDLCFQSPEMSSDLHLLGVQSNTRDEHLFESYNLYDHVEDYDMSG</sequence>
<organism evidence="6 7">
    <name type="scientific">Brassica napus</name>
    <name type="common">Rape</name>
    <dbReference type="NCBI Taxonomy" id="3708"/>
    <lineage>
        <taxon>Eukaryota</taxon>
        <taxon>Viridiplantae</taxon>
        <taxon>Streptophyta</taxon>
        <taxon>Embryophyta</taxon>
        <taxon>Tracheophyta</taxon>
        <taxon>Spermatophyta</taxon>
        <taxon>Magnoliopsida</taxon>
        <taxon>eudicotyledons</taxon>
        <taxon>Gunneridae</taxon>
        <taxon>Pentapetalae</taxon>
        <taxon>rosids</taxon>
        <taxon>malvids</taxon>
        <taxon>Brassicales</taxon>
        <taxon>Brassicaceae</taxon>
        <taxon>Brassiceae</taxon>
        <taxon>Brassica</taxon>
    </lineage>
</organism>
<dbReference type="PANTHER" id="PTHR46777">
    <property type="entry name" value="WUSCHEL-RELATED HOMEOBOX 13"/>
    <property type="match status" value="1"/>
</dbReference>
<dbReference type="SUPFAM" id="SSF46689">
    <property type="entry name" value="Homeodomain-like"/>
    <property type="match status" value="1"/>
</dbReference>
<dbReference type="PROSITE" id="PS50071">
    <property type="entry name" value="HOMEOBOX_2"/>
    <property type="match status" value="1"/>
</dbReference>
<protein>
    <recommendedName>
        <fullName evidence="5">Homeobox domain-containing protein</fullName>
    </recommendedName>
</protein>
<comment type="subcellular location">
    <subcellularLocation>
        <location evidence="1 2 3">Nucleus</location>
    </subcellularLocation>
</comment>
<proteinExistence type="predicted"/>
<dbReference type="InterPro" id="IPR001356">
    <property type="entry name" value="HD"/>
</dbReference>
<accession>A0ABQ8CGN9</accession>
<dbReference type="CDD" id="cd00086">
    <property type="entry name" value="homeodomain"/>
    <property type="match status" value="1"/>
</dbReference>
<dbReference type="SMART" id="SM00389">
    <property type="entry name" value="HOX"/>
    <property type="match status" value="1"/>
</dbReference>
<feature type="region of interest" description="Disordered" evidence="4">
    <location>
        <begin position="157"/>
        <end position="185"/>
    </location>
</feature>
<name>A0ABQ8CGN9_BRANA</name>
<evidence type="ECO:0000259" key="5">
    <source>
        <dbReference type="PROSITE" id="PS50071"/>
    </source>
</evidence>
<dbReference type="Proteomes" id="UP000824890">
    <property type="component" value="Unassembled WGS sequence"/>
</dbReference>
<keyword evidence="2 3" id="KW-0371">Homeobox</keyword>
<evidence type="ECO:0000256" key="4">
    <source>
        <dbReference type="SAM" id="MobiDB-lite"/>
    </source>
</evidence>
<reference evidence="6 7" key="1">
    <citation type="submission" date="2021-05" db="EMBL/GenBank/DDBJ databases">
        <title>Genome Assembly of Synthetic Allotetraploid Brassica napus Reveals Homoeologous Exchanges between Subgenomes.</title>
        <authorList>
            <person name="Davis J.T."/>
        </authorList>
    </citation>
    <scope>NUCLEOTIDE SEQUENCE [LARGE SCALE GENOMIC DNA]</scope>
    <source>
        <strain evidence="7">cv. Da-Ae</strain>
        <tissue evidence="6">Seedling</tissue>
    </source>
</reference>
<dbReference type="InterPro" id="IPR009057">
    <property type="entry name" value="Homeodomain-like_sf"/>
</dbReference>
<feature type="domain" description="Homeobox" evidence="5">
    <location>
        <begin position="92"/>
        <end position="157"/>
    </location>
</feature>